<evidence type="ECO:0000313" key="9">
    <source>
        <dbReference type="EMBL" id="MFD2936666.1"/>
    </source>
</evidence>
<dbReference type="Gene3D" id="1.50.10.10">
    <property type="match status" value="1"/>
</dbReference>
<dbReference type="SUPFAM" id="SSF81296">
    <property type="entry name" value="E set domains"/>
    <property type="match status" value="1"/>
</dbReference>
<comment type="caution">
    <text evidence="9">The sequence shown here is derived from an EMBL/GenBank/DDBJ whole genome shotgun (WGS) entry which is preliminary data.</text>
</comment>
<dbReference type="CDD" id="cd02850">
    <property type="entry name" value="E_set_Cellulase_N"/>
    <property type="match status" value="1"/>
</dbReference>
<evidence type="ECO:0000256" key="3">
    <source>
        <dbReference type="ARBA" id="ARBA00023277"/>
    </source>
</evidence>
<gene>
    <name evidence="9" type="ORF">ACFS25_22990</name>
</gene>
<dbReference type="Proteomes" id="UP001597512">
    <property type="component" value="Unassembled WGS sequence"/>
</dbReference>
<evidence type="ECO:0000256" key="5">
    <source>
        <dbReference type="ARBA" id="ARBA00023326"/>
    </source>
</evidence>
<dbReference type="GO" id="GO:0016787">
    <property type="term" value="F:hydrolase activity"/>
    <property type="evidence" value="ECO:0007669"/>
    <property type="project" value="UniProtKB-KW"/>
</dbReference>
<dbReference type="InterPro" id="IPR004197">
    <property type="entry name" value="Cellulase_Ig-like"/>
</dbReference>
<keyword evidence="2 9" id="KW-0378">Hydrolase</keyword>
<evidence type="ECO:0000256" key="1">
    <source>
        <dbReference type="ARBA" id="ARBA00007072"/>
    </source>
</evidence>
<sequence>MSLQLLKTATLFLFINSSYLLRAQNVKVLTNQVGYETTKSKRAMVMADQPLTIPTFQLINTATGKIAYSGKPVFSGPVNKWKNWLFWTLDFSPHVTEGTYQLQITASGKTVSSYPFSISKNVLEQFTLSDVIYYFKGQRSSGLLDKADRKSVLAGRTSDTLDVHGGWYDATGDYGKHLSHLTFSSYFNPQQISLTAWTLLKTHGQLMKRKGTDFRQYTRRLLDEAMFGADYLVRVQAQNGSFYRSVKAPGPGKLAKDRVIQAEDKAYRIKQTKDQTLTSTADETNWRKYQVSYRSGGGVAIAALAMAATYAADQTGDFSPADYLKAAENAFAFLEKENVAMTNDGKENIVDDYCALSAATELYKTTQKSAYKQAADKRALQLLNRLSSWKNYKDYWRADDQDRPFFHPSDAGLPLVSLAYYYPLASAEMQSKIKQAIKRSMTFELAVTHEVNNPFGYSRQLVQDTLGNRRSTFFFPHGSEASPWWQGENARIASMATAARLCAPLFSDDKVFHDTLESFALDQINWILGVNPYDACMLQGAGHNNPTYGFFGTFEYTNAPGGVVNGITSGLTNEDDIDFNLSYKMTGKDSDWRWAEQWLPHAAWYMLAIAVNED</sequence>
<evidence type="ECO:0000313" key="10">
    <source>
        <dbReference type="Proteomes" id="UP001597512"/>
    </source>
</evidence>
<dbReference type="PANTHER" id="PTHR22298">
    <property type="entry name" value="ENDO-1,4-BETA-GLUCANASE"/>
    <property type="match status" value="1"/>
</dbReference>
<evidence type="ECO:0000259" key="7">
    <source>
        <dbReference type="Pfam" id="PF00759"/>
    </source>
</evidence>
<keyword evidence="4" id="KW-0326">Glycosidase</keyword>
<feature type="signal peptide" evidence="6">
    <location>
        <begin position="1"/>
        <end position="23"/>
    </location>
</feature>
<dbReference type="Gene3D" id="2.60.40.10">
    <property type="entry name" value="Immunoglobulins"/>
    <property type="match status" value="1"/>
</dbReference>
<dbReference type="InterPro" id="IPR001701">
    <property type="entry name" value="Glyco_hydro_9"/>
</dbReference>
<feature type="domain" description="Cellulase Ig-like" evidence="8">
    <location>
        <begin position="27"/>
        <end position="107"/>
    </location>
</feature>
<evidence type="ECO:0000256" key="4">
    <source>
        <dbReference type="ARBA" id="ARBA00023295"/>
    </source>
</evidence>
<keyword evidence="6" id="KW-0732">Signal</keyword>
<keyword evidence="3" id="KW-0119">Carbohydrate metabolism</keyword>
<feature type="domain" description="Glycoside hydrolase family 9" evidence="7">
    <location>
        <begin position="128"/>
        <end position="547"/>
    </location>
</feature>
<dbReference type="InterPro" id="IPR012341">
    <property type="entry name" value="6hp_glycosidase-like_sf"/>
</dbReference>
<organism evidence="9 10">
    <name type="scientific">Spirosoma flavum</name>
    <dbReference type="NCBI Taxonomy" id="2048557"/>
    <lineage>
        <taxon>Bacteria</taxon>
        <taxon>Pseudomonadati</taxon>
        <taxon>Bacteroidota</taxon>
        <taxon>Cytophagia</taxon>
        <taxon>Cytophagales</taxon>
        <taxon>Cytophagaceae</taxon>
        <taxon>Spirosoma</taxon>
    </lineage>
</organism>
<dbReference type="InterPro" id="IPR014756">
    <property type="entry name" value="Ig_E-set"/>
</dbReference>
<dbReference type="EMBL" id="JBHUOM010000023">
    <property type="protein sequence ID" value="MFD2936666.1"/>
    <property type="molecule type" value="Genomic_DNA"/>
</dbReference>
<feature type="chain" id="PRO_5046008974" evidence="6">
    <location>
        <begin position="24"/>
        <end position="614"/>
    </location>
</feature>
<dbReference type="RefSeq" id="WP_381505675.1">
    <property type="nucleotide sequence ID" value="NZ_JBHUOM010000023.1"/>
</dbReference>
<evidence type="ECO:0000256" key="6">
    <source>
        <dbReference type="SAM" id="SignalP"/>
    </source>
</evidence>
<proteinExistence type="inferred from homology"/>
<dbReference type="InterPro" id="IPR008928">
    <property type="entry name" value="6-hairpin_glycosidase_sf"/>
</dbReference>
<comment type="similarity">
    <text evidence="1">Belongs to the glycosyl hydrolase 9 (cellulase E) family.</text>
</comment>
<protein>
    <submittedName>
        <fullName evidence="9">Glycoside hydrolase family 9 protein</fullName>
    </submittedName>
</protein>
<dbReference type="SUPFAM" id="SSF48208">
    <property type="entry name" value="Six-hairpin glycosidases"/>
    <property type="match status" value="1"/>
</dbReference>
<name>A0ABW6AMD1_9BACT</name>
<keyword evidence="5" id="KW-0624">Polysaccharide degradation</keyword>
<reference evidence="10" key="1">
    <citation type="journal article" date="2019" name="Int. J. Syst. Evol. Microbiol.">
        <title>The Global Catalogue of Microorganisms (GCM) 10K type strain sequencing project: providing services to taxonomists for standard genome sequencing and annotation.</title>
        <authorList>
            <consortium name="The Broad Institute Genomics Platform"/>
            <consortium name="The Broad Institute Genome Sequencing Center for Infectious Disease"/>
            <person name="Wu L."/>
            <person name="Ma J."/>
        </authorList>
    </citation>
    <scope>NUCLEOTIDE SEQUENCE [LARGE SCALE GENOMIC DNA]</scope>
    <source>
        <strain evidence="10">KCTC 52490</strain>
    </source>
</reference>
<dbReference type="Pfam" id="PF00759">
    <property type="entry name" value="Glyco_hydro_9"/>
    <property type="match status" value="1"/>
</dbReference>
<evidence type="ECO:0000256" key="2">
    <source>
        <dbReference type="ARBA" id="ARBA00022801"/>
    </source>
</evidence>
<keyword evidence="10" id="KW-1185">Reference proteome</keyword>
<dbReference type="Pfam" id="PF02927">
    <property type="entry name" value="CelD_N"/>
    <property type="match status" value="1"/>
</dbReference>
<evidence type="ECO:0000259" key="8">
    <source>
        <dbReference type="Pfam" id="PF02927"/>
    </source>
</evidence>
<dbReference type="InterPro" id="IPR013783">
    <property type="entry name" value="Ig-like_fold"/>
</dbReference>
<accession>A0ABW6AMD1</accession>